<keyword evidence="6 9" id="KW-1133">Transmembrane helix</keyword>
<dbReference type="EMBL" id="BAAAYX010000004">
    <property type="protein sequence ID" value="GAA3700181.1"/>
    <property type="molecule type" value="Genomic_DNA"/>
</dbReference>
<dbReference type="InterPro" id="IPR038731">
    <property type="entry name" value="RgtA/B/C-like"/>
</dbReference>
<feature type="transmembrane region" description="Helical" evidence="9">
    <location>
        <begin position="337"/>
        <end position="356"/>
    </location>
</feature>
<evidence type="ECO:0000256" key="5">
    <source>
        <dbReference type="ARBA" id="ARBA00022692"/>
    </source>
</evidence>
<evidence type="ECO:0000256" key="3">
    <source>
        <dbReference type="ARBA" id="ARBA00022676"/>
    </source>
</evidence>
<keyword evidence="2" id="KW-1003">Cell membrane</keyword>
<evidence type="ECO:0000256" key="1">
    <source>
        <dbReference type="ARBA" id="ARBA00004651"/>
    </source>
</evidence>
<dbReference type="InterPro" id="IPR050297">
    <property type="entry name" value="LipidA_mod_glycosyltrf_83"/>
</dbReference>
<feature type="transmembrane region" description="Helical" evidence="9">
    <location>
        <begin position="102"/>
        <end position="124"/>
    </location>
</feature>
<proteinExistence type="predicted"/>
<evidence type="ECO:0000259" key="11">
    <source>
        <dbReference type="Pfam" id="PF24878"/>
    </source>
</evidence>
<feature type="transmembrane region" description="Helical" evidence="9">
    <location>
        <begin position="450"/>
        <end position="468"/>
    </location>
</feature>
<keyword evidence="13" id="KW-1185">Reference proteome</keyword>
<gene>
    <name evidence="12" type="ORF">GCM10022204_16100</name>
</gene>
<feature type="domain" description="Glycosyltransferase RgtA/B/C/D-like" evidence="10">
    <location>
        <begin position="87"/>
        <end position="252"/>
    </location>
</feature>
<evidence type="ECO:0000256" key="2">
    <source>
        <dbReference type="ARBA" id="ARBA00022475"/>
    </source>
</evidence>
<feature type="region of interest" description="Disordered" evidence="8">
    <location>
        <begin position="1"/>
        <end position="23"/>
    </location>
</feature>
<feature type="transmembrane region" description="Helical" evidence="9">
    <location>
        <begin position="29"/>
        <end position="47"/>
    </location>
</feature>
<keyword evidence="5 9" id="KW-0812">Transmembrane</keyword>
<dbReference type="Proteomes" id="UP001500051">
    <property type="component" value="Unassembled WGS sequence"/>
</dbReference>
<dbReference type="Pfam" id="PF24878">
    <property type="entry name" value="YkcB_C"/>
    <property type="match status" value="1"/>
</dbReference>
<feature type="transmembrane region" description="Helical" evidence="9">
    <location>
        <begin position="368"/>
        <end position="385"/>
    </location>
</feature>
<feature type="transmembrane region" description="Helical" evidence="9">
    <location>
        <begin position="215"/>
        <end position="234"/>
    </location>
</feature>
<evidence type="ECO:0000256" key="6">
    <source>
        <dbReference type="ARBA" id="ARBA00022989"/>
    </source>
</evidence>
<keyword evidence="3" id="KW-0328">Glycosyltransferase</keyword>
<feature type="compositionally biased region" description="Gly residues" evidence="8">
    <location>
        <begin position="542"/>
        <end position="553"/>
    </location>
</feature>
<evidence type="ECO:0000256" key="7">
    <source>
        <dbReference type="ARBA" id="ARBA00023136"/>
    </source>
</evidence>
<feature type="transmembrane region" description="Helical" evidence="9">
    <location>
        <begin position="419"/>
        <end position="438"/>
    </location>
</feature>
<reference evidence="13" key="1">
    <citation type="journal article" date="2019" name="Int. J. Syst. Evol. Microbiol.">
        <title>The Global Catalogue of Microorganisms (GCM) 10K type strain sequencing project: providing services to taxonomists for standard genome sequencing and annotation.</title>
        <authorList>
            <consortium name="The Broad Institute Genomics Platform"/>
            <consortium name="The Broad Institute Genome Sequencing Center for Infectious Disease"/>
            <person name="Wu L."/>
            <person name="Ma J."/>
        </authorList>
    </citation>
    <scope>NUCLEOTIDE SEQUENCE [LARGE SCALE GENOMIC DNA]</scope>
    <source>
        <strain evidence="13">JCM 16548</strain>
    </source>
</reference>
<evidence type="ECO:0000256" key="8">
    <source>
        <dbReference type="SAM" id="MobiDB-lite"/>
    </source>
</evidence>
<organism evidence="12 13">
    <name type="scientific">Microlunatus aurantiacus</name>
    <dbReference type="NCBI Taxonomy" id="446786"/>
    <lineage>
        <taxon>Bacteria</taxon>
        <taxon>Bacillati</taxon>
        <taxon>Actinomycetota</taxon>
        <taxon>Actinomycetes</taxon>
        <taxon>Propionibacteriales</taxon>
        <taxon>Propionibacteriaceae</taxon>
        <taxon>Microlunatus</taxon>
    </lineage>
</organism>
<feature type="transmembrane region" description="Helical" evidence="9">
    <location>
        <begin position="136"/>
        <end position="156"/>
    </location>
</feature>
<keyword evidence="7 9" id="KW-0472">Membrane</keyword>
<feature type="transmembrane region" description="Helical" evidence="9">
    <location>
        <begin position="391"/>
        <end position="412"/>
    </location>
</feature>
<comment type="subcellular location">
    <subcellularLocation>
        <location evidence="1">Cell membrane</location>
        <topology evidence="1">Multi-pass membrane protein</topology>
    </subcellularLocation>
</comment>
<dbReference type="InterPro" id="IPR056785">
    <property type="entry name" value="YkcA/B-like_C"/>
</dbReference>
<evidence type="ECO:0000256" key="4">
    <source>
        <dbReference type="ARBA" id="ARBA00022679"/>
    </source>
</evidence>
<comment type="caution">
    <text evidence="12">The sequence shown here is derived from an EMBL/GenBank/DDBJ whole genome shotgun (WGS) entry which is preliminary data.</text>
</comment>
<feature type="region of interest" description="Disordered" evidence="8">
    <location>
        <begin position="508"/>
        <end position="555"/>
    </location>
</feature>
<evidence type="ECO:0000313" key="13">
    <source>
        <dbReference type="Proteomes" id="UP001500051"/>
    </source>
</evidence>
<sequence length="672" mass="67214">MVSTLPAPAPVTPTPDGVAPATSGRPRRWPVVGVVVLLAATAALYLTDLTSSGDANSFYAAAVKSGTESVTAWIFGSLDAANAITVDKPPGALWLMVLSARLFGYSSFSMLLPQALLGVGTVALTWATARRWAGDAAGLVAGAVVMLTPVAALMFRFNNPDALLVFVMTLSAYAVVRAVDAGRGLAARSAHSAAAWMVVAGAAIGFGFLTKMGEAFLVLPALGLVYLVASPVRLRTRLLHLAAAFVSLVISAGWFVALVALWPAAARPYIGGSENNSLWELALGYNGLGRLLGGSGAGGGAPGGAGLAGGGMGRANTGFGGGAGVLRMVNTAFGGEISWFLPAALLGLVALLVITWRAPRGDTLRASAILWGGWLVVSAGVFSFMDGTIHPYYAVVLAPALGGLVGSAGVALWRRRRSLPARLTLAVMIAITAGWGTYLMGRDADGWLGWGRWLMLGAGVLGALLLALSTARLRTLAVAGLLVGALGASGGAAAWTLATAATGHTGSIPTSGPVVAGADQVSPGGPGRRPTDGAANPAGAGAPTGGAPAGGRAVGQSTTSTQLVDLLNATDTRWSAAVIGSQSAAGYILATDTAVMAIGGWGGSDDAPTLAQFQAYVEAGDLSYLIASDGGRGGGGRGGGSDSAATQITTWVEATYPATTVGGATVYDLTSS</sequence>
<name>A0ABP7D2Z3_9ACTN</name>
<evidence type="ECO:0000256" key="9">
    <source>
        <dbReference type="SAM" id="Phobius"/>
    </source>
</evidence>
<feature type="transmembrane region" description="Helical" evidence="9">
    <location>
        <begin position="162"/>
        <end position="179"/>
    </location>
</feature>
<dbReference type="RefSeq" id="WP_344811807.1">
    <property type="nucleotide sequence ID" value="NZ_BAAAYX010000004.1"/>
</dbReference>
<evidence type="ECO:0000259" key="10">
    <source>
        <dbReference type="Pfam" id="PF13231"/>
    </source>
</evidence>
<accession>A0ABP7D2Z3</accession>
<dbReference type="PANTHER" id="PTHR33908:SF3">
    <property type="entry name" value="UNDECAPRENYL PHOSPHATE-ALPHA-4-AMINO-4-DEOXY-L-ARABINOSE ARABINOSYL TRANSFERASE"/>
    <property type="match status" value="1"/>
</dbReference>
<feature type="transmembrane region" description="Helical" evidence="9">
    <location>
        <begin position="241"/>
        <end position="265"/>
    </location>
</feature>
<feature type="domain" description="Putative mannosyltransferase YkcA/B-like C-terminal" evidence="11">
    <location>
        <begin position="568"/>
        <end position="654"/>
    </location>
</feature>
<feature type="transmembrane region" description="Helical" evidence="9">
    <location>
        <begin position="475"/>
        <end position="498"/>
    </location>
</feature>
<keyword evidence="4" id="KW-0808">Transferase</keyword>
<dbReference type="PANTHER" id="PTHR33908">
    <property type="entry name" value="MANNOSYLTRANSFERASE YKCB-RELATED"/>
    <property type="match status" value="1"/>
</dbReference>
<evidence type="ECO:0000313" key="12">
    <source>
        <dbReference type="EMBL" id="GAA3700181.1"/>
    </source>
</evidence>
<dbReference type="Pfam" id="PF13231">
    <property type="entry name" value="PMT_2"/>
    <property type="match status" value="1"/>
</dbReference>
<protein>
    <submittedName>
        <fullName evidence="12">Glycosyltransferase family 39 protein</fullName>
    </submittedName>
</protein>
<feature type="transmembrane region" description="Helical" evidence="9">
    <location>
        <begin position="191"/>
        <end position="209"/>
    </location>
</feature>